<feature type="compositionally biased region" description="Basic and acidic residues" evidence="2">
    <location>
        <begin position="365"/>
        <end position="377"/>
    </location>
</feature>
<evidence type="ECO:0000313" key="3">
    <source>
        <dbReference type="EMBL" id="KAJ1173780.1"/>
    </source>
</evidence>
<sequence length="545" mass="61869">MATASEYAAGAAAGESIHLRGMGGPRGAVDSRLPQRPVTMDSISRLASPMVLYQEDLQDNPLAQERLRESVRRSVLEPPAPFLIGSMVTVNQKIALLELQLKTCNSDDPAQGGEVNPSASETRTQEPKKGGECTRRKLTAHALTRERDQKELRIFAQKYERSMQKMDSAKYLLSKQVHKKKLITPPMLVEIQRFPGYLKDGPTPLPNKTPLSTVLENVVAAHGRSCCKFFSTKGLLEFLNTPAVQHILLDSFWWIFLNKYQPDQKIQTQLFDRVAESYMNLLHQGSKWHSWYSFMRHFPSLMSQAVYSCFCLSFPDSSFQFRSDDFRTLICNTFWEWIAGHRTSSDISNAWDFSSLEHKKKEIEDQTIQNEKERKDSSISLLRLDPTGTSVSSRFPSMRRHKLKCVPLLRMARNSSLSHELKQSEDSSNLTNSMSDPSREERGVSRSSTMPGTVQKQLQLQTDKGVPLKAAIPPQPKLFESRSILVPKESHPACPGPDFVHNLFNVKGHSPLVQHYLLQRDAQQRAGYDRLVPWTEIQKPLSYPL</sequence>
<comment type="caution">
    <text evidence="3">The sequence shown here is derived from an EMBL/GenBank/DDBJ whole genome shotgun (WGS) entry which is preliminary data.</text>
</comment>
<dbReference type="AlphaFoldDB" id="A0AAV7TBH7"/>
<dbReference type="Proteomes" id="UP001066276">
    <property type="component" value="Chromosome 4_1"/>
</dbReference>
<dbReference type="PANTHER" id="PTHR33560:SF1">
    <property type="entry name" value="PROTEIN FAM227A"/>
    <property type="match status" value="1"/>
</dbReference>
<comment type="similarity">
    <text evidence="1">Belongs to the FAM227 family.</text>
</comment>
<proteinExistence type="inferred from homology"/>
<feature type="compositionally biased region" description="Basic and acidic residues" evidence="2">
    <location>
        <begin position="123"/>
        <end position="133"/>
    </location>
</feature>
<keyword evidence="4" id="KW-1185">Reference proteome</keyword>
<feature type="region of interest" description="Disordered" evidence="2">
    <location>
        <begin position="108"/>
        <end position="133"/>
    </location>
</feature>
<dbReference type="EMBL" id="JANPWB010000007">
    <property type="protein sequence ID" value="KAJ1173780.1"/>
    <property type="molecule type" value="Genomic_DNA"/>
</dbReference>
<evidence type="ECO:0000313" key="4">
    <source>
        <dbReference type="Proteomes" id="UP001066276"/>
    </source>
</evidence>
<evidence type="ECO:0000256" key="2">
    <source>
        <dbReference type="SAM" id="MobiDB-lite"/>
    </source>
</evidence>
<dbReference type="InterPro" id="IPR029417">
    <property type="entry name" value="FAM227"/>
</dbReference>
<organism evidence="3 4">
    <name type="scientific">Pleurodeles waltl</name>
    <name type="common">Iberian ribbed newt</name>
    <dbReference type="NCBI Taxonomy" id="8319"/>
    <lineage>
        <taxon>Eukaryota</taxon>
        <taxon>Metazoa</taxon>
        <taxon>Chordata</taxon>
        <taxon>Craniata</taxon>
        <taxon>Vertebrata</taxon>
        <taxon>Euteleostomi</taxon>
        <taxon>Amphibia</taxon>
        <taxon>Batrachia</taxon>
        <taxon>Caudata</taxon>
        <taxon>Salamandroidea</taxon>
        <taxon>Salamandridae</taxon>
        <taxon>Pleurodelinae</taxon>
        <taxon>Pleurodeles</taxon>
    </lineage>
</organism>
<feature type="compositionally biased region" description="Polar residues" evidence="2">
    <location>
        <begin position="426"/>
        <end position="436"/>
    </location>
</feature>
<name>A0AAV7TBH7_PLEWA</name>
<feature type="region of interest" description="Disordered" evidence="2">
    <location>
        <begin position="365"/>
        <end position="394"/>
    </location>
</feature>
<protein>
    <recommendedName>
        <fullName evidence="5">Protein FAM227A</fullName>
    </recommendedName>
</protein>
<gene>
    <name evidence="3" type="ORF">NDU88_005606</name>
</gene>
<dbReference type="Pfam" id="PF14922">
    <property type="entry name" value="FWWh"/>
    <property type="match status" value="1"/>
</dbReference>
<dbReference type="PANTHER" id="PTHR33560">
    <property type="entry name" value="PROTEIN FAM227B"/>
    <property type="match status" value="1"/>
</dbReference>
<evidence type="ECO:0000256" key="1">
    <source>
        <dbReference type="ARBA" id="ARBA00008666"/>
    </source>
</evidence>
<evidence type="ECO:0008006" key="5">
    <source>
        <dbReference type="Google" id="ProtNLM"/>
    </source>
</evidence>
<accession>A0AAV7TBH7</accession>
<feature type="region of interest" description="Disordered" evidence="2">
    <location>
        <begin position="416"/>
        <end position="453"/>
    </location>
</feature>
<reference evidence="3" key="1">
    <citation type="journal article" date="2022" name="bioRxiv">
        <title>Sequencing and chromosome-scale assembly of the giantPleurodeles waltlgenome.</title>
        <authorList>
            <person name="Brown T."/>
            <person name="Elewa A."/>
            <person name="Iarovenko S."/>
            <person name="Subramanian E."/>
            <person name="Araus A.J."/>
            <person name="Petzold A."/>
            <person name="Susuki M."/>
            <person name="Suzuki K.-i.T."/>
            <person name="Hayashi T."/>
            <person name="Toyoda A."/>
            <person name="Oliveira C."/>
            <person name="Osipova E."/>
            <person name="Leigh N.D."/>
            <person name="Simon A."/>
            <person name="Yun M.H."/>
        </authorList>
    </citation>
    <scope>NUCLEOTIDE SEQUENCE</scope>
    <source>
        <strain evidence="3">20211129_DDA</strain>
        <tissue evidence="3">Liver</tissue>
    </source>
</reference>